<organism evidence="1">
    <name type="scientific">Arundo donax</name>
    <name type="common">Giant reed</name>
    <name type="synonym">Donax arundinaceus</name>
    <dbReference type="NCBI Taxonomy" id="35708"/>
    <lineage>
        <taxon>Eukaryota</taxon>
        <taxon>Viridiplantae</taxon>
        <taxon>Streptophyta</taxon>
        <taxon>Embryophyta</taxon>
        <taxon>Tracheophyta</taxon>
        <taxon>Spermatophyta</taxon>
        <taxon>Magnoliopsida</taxon>
        <taxon>Liliopsida</taxon>
        <taxon>Poales</taxon>
        <taxon>Poaceae</taxon>
        <taxon>PACMAD clade</taxon>
        <taxon>Arundinoideae</taxon>
        <taxon>Arundineae</taxon>
        <taxon>Arundo</taxon>
    </lineage>
</organism>
<sequence length="35" mass="3843">MTMCPGDILNGVYAYALMLNDFPFDVSPHVCSFAC</sequence>
<proteinExistence type="predicted"/>
<reference evidence="1" key="1">
    <citation type="submission" date="2014-09" db="EMBL/GenBank/DDBJ databases">
        <authorList>
            <person name="Magalhaes I.L.F."/>
            <person name="Oliveira U."/>
            <person name="Santos F.R."/>
            <person name="Vidigal T.H.D.A."/>
            <person name="Brescovit A.D."/>
            <person name="Santos A.J."/>
        </authorList>
    </citation>
    <scope>NUCLEOTIDE SEQUENCE</scope>
    <source>
        <tissue evidence="1">Shoot tissue taken approximately 20 cm above the soil surface</tissue>
    </source>
</reference>
<dbReference type="EMBL" id="GBRH01181355">
    <property type="protein sequence ID" value="JAE16541.1"/>
    <property type="molecule type" value="Transcribed_RNA"/>
</dbReference>
<protein>
    <submittedName>
        <fullName evidence="1">Uncharacterized protein</fullName>
    </submittedName>
</protein>
<name>A0A0A9G1X0_ARUDO</name>
<accession>A0A0A9G1X0</accession>
<reference evidence="1" key="2">
    <citation type="journal article" date="2015" name="Data Brief">
        <title>Shoot transcriptome of the giant reed, Arundo donax.</title>
        <authorList>
            <person name="Barrero R.A."/>
            <person name="Guerrero F.D."/>
            <person name="Moolhuijzen P."/>
            <person name="Goolsby J.A."/>
            <person name="Tidwell J."/>
            <person name="Bellgard S.E."/>
            <person name="Bellgard M.I."/>
        </authorList>
    </citation>
    <scope>NUCLEOTIDE SEQUENCE</scope>
    <source>
        <tissue evidence="1">Shoot tissue taken approximately 20 cm above the soil surface</tissue>
    </source>
</reference>
<evidence type="ECO:0000313" key="1">
    <source>
        <dbReference type="EMBL" id="JAE16541.1"/>
    </source>
</evidence>
<dbReference type="AlphaFoldDB" id="A0A0A9G1X0"/>